<evidence type="ECO:0000313" key="3">
    <source>
        <dbReference type="EMBL" id="SDW21816.1"/>
    </source>
</evidence>
<dbReference type="PROSITE" id="PS51257">
    <property type="entry name" value="PROKAR_LIPOPROTEIN"/>
    <property type="match status" value="1"/>
</dbReference>
<reference evidence="4" key="1">
    <citation type="submission" date="2016-10" db="EMBL/GenBank/DDBJ databases">
        <authorList>
            <person name="Varghese N."/>
            <person name="Submissions S."/>
        </authorList>
    </citation>
    <scope>NUCLEOTIDE SEQUENCE [LARGE SCALE GENOMIC DNA]</scope>
    <source>
        <strain evidence="4">DSM 217</strain>
    </source>
</reference>
<dbReference type="STRING" id="1058.SAMN05421783_102138"/>
<name>A0A1H2RQT5_THIRO</name>
<dbReference type="RefSeq" id="WP_093028133.1">
    <property type="nucleotide sequence ID" value="NZ_FNNZ01000002.1"/>
</dbReference>
<evidence type="ECO:0000256" key="1">
    <source>
        <dbReference type="SAM" id="MobiDB-lite"/>
    </source>
</evidence>
<protein>
    <submittedName>
        <fullName evidence="3">Uncharacterized protein</fullName>
    </submittedName>
</protein>
<feature type="compositionally biased region" description="Basic and acidic residues" evidence="1">
    <location>
        <begin position="36"/>
        <end position="57"/>
    </location>
</feature>
<sequence length="57" mass="6149">MKLSYKAILMSLLVLSFSLGSLGCEKEGPAEQAGETIDRTVEKTGDKMEDIKDAATK</sequence>
<gene>
    <name evidence="3" type="ORF">SAMN05421783_102138</name>
</gene>
<organism evidence="3 4">
    <name type="scientific">Thiocapsa roseopersicina</name>
    <dbReference type="NCBI Taxonomy" id="1058"/>
    <lineage>
        <taxon>Bacteria</taxon>
        <taxon>Pseudomonadati</taxon>
        <taxon>Pseudomonadota</taxon>
        <taxon>Gammaproteobacteria</taxon>
        <taxon>Chromatiales</taxon>
        <taxon>Chromatiaceae</taxon>
        <taxon>Thiocapsa</taxon>
    </lineage>
</organism>
<feature type="chain" id="PRO_5011747857" evidence="2">
    <location>
        <begin position="24"/>
        <end position="57"/>
    </location>
</feature>
<feature type="region of interest" description="Disordered" evidence="1">
    <location>
        <begin position="26"/>
        <end position="57"/>
    </location>
</feature>
<proteinExistence type="predicted"/>
<evidence type="ECO:0000313" key="4">
    <source>
        <dbReference type="Proteomes" id="UP000198816"/>
    </source>
</evidence>
<dbReference type="EMBL" id="FNNZ01000002">
    <property type="protein sequence ID" value="SDW21816.1"/>
    <property type="molecule type" value="Genomic_DNA"/>
</dbReference>
<dbReference type="AlphaFoldDB" id="A0A1H2RQT5"/>
<dbReference type="OrthoDB" id="5772858at2"/>
<keyword evidence="4" id="KW-1185">Reference proteome</keyword>
<accession>A0A1H2RQT5</accession>
<dbReference type="Proteomes" id="UP000198816">
    <property type="component" value="Unassembled WGS sequence"/>
</dbReference>
<feature type="signal peptide" evidence="2">
    <location>
        <begin position="1"/>
        <end position="23"/>
    </location>
</feature>
<evidence type="ECO:0000256" key="2">
    <source>
        <dbReference type="SAM" id="SignalP"/>
    </source>
</evidence>
<keyword evidence="2" id="KW-0732">Signal</keyword>